<dbReference type="RefSeq" id="WP_231322479.1">
    <property type="nucleotide sequence ID" value="NZ_CP088156.1"/>
</dbReference>
<name>A0ABY3RDX5_9BRAD</name>
<accession>A0ABY3RDX5</accession>
<dbReference type="Gene3D" id="3.40.50.300">
    <property type="entry name" value="P-loop containing nucleotide triphosphate hydrolases"/>
    <property type="match status" value="1"/>
</dbReference>
<evidence type="ECO:0008006" key="3">
    <source>
        <dbReference type="Google" id="ProtNLM"/>
    </source>
</evidence>
<reference evidence="1" key="1">
    <citation type="journal article" date="2024" name="Antonie Van Leeuwenhoek">
        <title>Bradyrhizobium ontarionense sp. nov., a novel bacterial symbiont isolated from Aeschynomene indica (Indian jointvetch), harbours photosynthesis, nitrogen fixation and nitrous oxide (N2O) reductase genes.</title>
        <authorList>
            <person name="Bromfield E.S.P."/>
            <person name="Cloutier S."/>
        </authorList>
    </citation>
    <scope>NUCLEOTIDE SEQUENCE</scope>
    <source>
        <strain evidence="1">A19</strain>
    </source>
</reference>
<dbReference type="Proteomes" id="UP001431010">
    <property type="component" value="Chromosome"/>
</dbReference>
<evidence type="ECO:0000313" key="1">
    <source>
        <dbReference type="EMBL" id="UFZ04957.1"/>
    </source>
</evidence>
<keyword evidence="2" id="KW-1185">Reference proteome</keyword>
<protein>
    <recommendedName>
        <fullName evidence="3">Thymidylate kinase-like domain-containing protein</fullName>
    </recommendedName>
</protein>
<proteinExistence type="predicted"/>
<dbReference type="EMBL" id="CP088156">
    <property type="protein sequence ID" value="UFZ04957.1"/>
    <property type="molecule type" value="Genomic_DNA"/>
</dbReference>
<sequence>MSDRQQTEVKWDLHRPHPGMVFHETLVGEQETRSPAVVSNFFVLLGPDYVGKTSAMKGLMQRLEGKFVSHDDVFLGDDASLICCLKREFLRRLDMRSTFRLSEKFLLSLLQPIVAYLREQVMAAEAGERIIVDGYYYKILSKCRLLGLVDDELFASWRRFPRPALVIYLDTNPETTWQRVGTDRLNPFEHYGSEPTRDGFRMFQRDLANALLREVDDVPVCRVAADCEPRCVLDEIEITIREWSAR</sequence>
<dbReference type="SUPFAM" id="SSF52540">
    <property type="entry name" value="P-loop containing nucleoside triphosphate hydrolases"/>
    <property type="match status" value="1"/>
</dbReference>
<organism evidence="1 2">
    <name type="scientific">Bradyrhizobium ontarionense</name>
    <dbReference type="NCBI Taxonomy" id="2898149"/>
    <lineage>
        <taxon>Bacteria</taxon>
        <taxon>Pseudomonadati</taxon>
        <taxon>Pseudomonadota</taxon>
        <taxon>Alphaproteobacteria</taxon>
        <taxon>Hyphomicrobiales</taxon>
        <taxon>Nitrobacteraceae</taxon>
        <taxon>Bradyrhizobium</taxon>
    </lineage>
</organism>
<dbReference type="InterPro" id="IPR027417">
    <property type="entry name" value="P-loop_NTPase"/>
</dbReference>
<evidence type="ECO:0000313" key="2">
    <source>
        <dbReference type="Proteomes" id="UP001431010"/>
    </source>
</evidence>
<gene>
    <name evidence="1" type="ORF">LQG66_01145</name>
</gene>